<keyword evidence="1" id="KW-0694">RNA-binding</keyword>
<dbReference type="InterPro" id="IPR058913">
    <property type="entry name" value="Integrase_dom_put"/>
</dbReference>
<organism evidence="3 4">
    <name type="scientific">Marasmius crinis-equi</name>
    <dbReference type="NCBI Taxonomy" id="585013"/>
    <lineage>
        <taxon>Eukaryota</taxon>
        <taxon>Fungi</taxon>
        <taxon>Dikarya</taxon>
        <taxon>Basidiomycota</taxon>
        <taxon>Agaricomycotina</taxon>
        <taxon>Agaricomycetes</taxon>
        <taxon>Agaricomycetidae</taxon>
        <taxon>Agaricales</taxon>
        <taxon>Marasmiineae</taxon>
        <taxon>Marasmiaceae</taxon>
        <taxon>Marasmius</taxon>
    </lineage>
</organism>
<evidence type="ECO:0000259" key="2">
    <source>
        <dbReference type="PROSITE" id="PS50994"/>
    </source>
</evidence>
<evidence type="ECO:0000256" key="1">
    <source>
        <dbReference type="ARBA" id="ARBA00022884"/>
    </source>
</evidence>
<name>A0ABR3EQ56_9AGAR</name>
<dbReference type="PANTHER" id="PTHR46791:SF5">
    <property type="entry name" value="CLR5 DOMAIN-CONTAINING PROTEIN-RELATED"/>
    <property type="match status" value="1"/>
</dbReference>
<dbReference type="PROSITE" id="PS50994">
    <property type="entry name" value="INTEGRASE"/>
    <property type="match status" value="1"/>
</dbReference>
<feature type="non-terminal residue" evidence="3">
    <location>
        <position position="1"/>
    </location>
</feature>
<dbReference type="InterPro" id="IPR001584">
    <property type="entry name" value="Integrase_cat-core"/>
</dbReference>
<accession>A0ABR3EQ56</accession>
<keyword evidence="4" id="KW-1185">Reference proteome</keyword>
<dbReference type="Proteomes" id="UP001465976">
    <property type="component" value="Unassembled WGS sequence"/>
</dbReference>
<dbReference type="SUPFAM" id="SSF53098">
    <property type="entry name" value="Ribonuclease H-like"/>
    <property type="match status" value="1"/>
</dbReference>
<dbReference type="InterPro" id="IPR012337">
    <property type="entry name" value="RNaseH-like_sf"/>
</dbReference>
<sequence>IGDAARIQAEIRHTREFSQLIDSNRATIPPHDYTTMQQSLERMSVSLLDAAEASAEEASSAITIETTSKVYTGTQGRPRLEIDREVLATALQHRGVNDLAEIFDCNPRTIRRRAIEYGLVEPGAPVYVDYEDEESGQCVRIYNPEQQQEHKPNNSGISDAELDVVTVRILEIFPSFGRRMITGHLRHLGHNIPQERIRASYERVQGMPAYMVSRPMGHRTYWVAGPNALWHHDGQHGLIRYRIVIHGFVDGYSRMITGMRAHDNNRKDTVAALSHDARAVHGTPSRVRGDHGVENLEVAEWMETNFGVERGSYIWGRSVHNIRIERLWRDVTRGFGQKWKEFFRGLEAAAGLCPDWNAHIWLLHHLFLPSVNEEAMEWIETWNHHTVTIHSQRDRSPRDMFFFGQLTNGWRDMALLANSDDFAEPDPLEAADIAGYGIDWDDLEDRGILRHHAANNEPEVDNVFASFGSNQPTELSYVEIPTFDSPLTDDQIGLLDEHISQSPHAFSSDMGDRRSLWVECLQFCRLLLSHSQPGN</sequence>
<reference evidence="3 4" key="1">
    <citation type="submission" date="2024-02" db="EMBL/GenBank/DDBJ databases">
        <title>A draft genome for the cacao thread blight pathogen Marasmius crinis-equi.</title>
        <authorList>
            <person name="Cohen S.P."/>
            <person name="Baruah I.K."/>
            <person name="Amoako-Attah I."/>
            <person name="Bukari Y."/>
            <person name="Meinhardt L.W."/>
            <person name="Bailey B.A."/>
        </authorList>
    </citation>
    <scope>NUCLEOTIDE SEQUENCE [LARGE SCALE GENOMIC DNA]</scope>
    <source>
        <strain evidence="3 4">GH-76</strain>
    </source>
</reference>
<evidence type="ECO:0000313" key="4">
    <source>
        <dbReference type="Proteomes" id="UP001465976"/>
    </source>
</evidence>
<evidence type="ECO:0000313" key="3">
    <source>
        <dbReference type="EMBL" id="KAL0565018.1"/>
    </source>
</evidence>
<dbReference type="EMBL" id="JBAHYK010002462">
    <property type="protein sequence ID" value="KAL0565018.1"/>
    <property type="molecule type" value="Genomic_DNA"/>
</dbReference>
<dbReference type="PANTHER" id="PTHR46791">
    <property type="entry name" value="EXPRESSED PROTEIN"/>
    <property type="match status" value="1"/>
</dbReference>
<feature type="domain" description="Integrase catalytic" evidence="2">
    <location>
        <begin position="222"/>
        <end position="405"/>
    </location>
</feature>
<dbReference type="InterPro" id="IPR036397">
    <property type="entry name" value="RNaseH_sf"/>
</dbReference>
<protein>
    <recommendedName>
        <fullName evidence="2">Integrase catalytic domain-containing protein</fullName>
    </recommendedName>
</protein>
<gene>
    <name evidence="3" type="ORF">V5O48_017012</name>
</gene>
<comment type="caution">
    <text evidence="3">The sequence shown here is derived from an EMBL/GenBank/DDBJ whole genome shotgun (WGS) entry which is preliminary data.</text>
</comment>
<dbReference type="Gene3D" id="3.30.420.10">
    <property type="entry name" value="Ribonuclease H-like superfamily/Ribonuclease H"/>
    <property type="match status" value="1"/>
</dbReference>
<dbReference type="Pfam" id="PF24764">
    <property type="entry name" value="rva_4"/>
    <property type="match status" value="1"/>
</dbReference>
<proteinExistence type="predicted"/>